<dbReference type="Proteomes" id="UP000298493">
    <property type="component" value="Unassembled WGS sequence"/>
</dbReference>
<comment type="caution">
    <text evidence="1">The sequence shown here is derived from an EMBL/GenBank/DDBJ whole genome shotgun (WGS) entry which is preliminary data.</text>
</comment>
<dbReference type="GO" id="GO:0006508">
    <property type="term" value="P:proteolysis"/>
    <property type="evidence" value="ECO:0007669"/>
    <property type="project" value="UniProtKB-KW"/>
</dbReference>
<dbReference type="GO" id="GO:0008233">
    <property type="term" value="F:peptidase activity"/>
    <property type="evidence" value="ECO:0007669"/>
    <property type="project" value="UniProtKB-KW"/>
</dbReference>
<dbReference type="AlphaFoldDB" id="A0A4Z1NHY5"/>
<evidence type="ECO:0000313" key="2">
    <source>
        <dbReference type="Proteomes" id="UP000298493"/>
    </source>
</evidence>
<dbReference type="EMBL" id="SNSC02000021">
    <property type="protein sequence ID" value="TID15289.1"/>
    <property type="molecule type" value="Genomic_DNA"/>
</dbReference>
<accession>A0A4Z1NHY5</accession>
<protein>
    <submittedName>
        <fullName evidence="1">Mitochondrial inner membrane i-AAA protease supercomplex subunit</fullName>
    </submittedName>
</protein>
<keyword evidence="1" id="KW-0378">Hydrolase</keyword>
<dbReference type="OrthoDB" id="3648311at2759"/>
<sequence length="312" mass="35970">MSALVFADRKKFETLPSEVQKLVEGLTPLQFNKLRVSISGFDHFDFMQLPLEVREMIYKYLVLTSGVFSDPWTRYDTRVVPHPILSVSKEICSEVQSVMYRNTTFRHSFEMKDYLADTIENHRFAFRQFRNVELGLTPLGWHIHDDKEEQDLPRLLQCLVNILASRDSLLETSLKLTFVNRTATSRRSTNAYFAIHYHKPCSHGLFEPCQRGLPGTDEEQLEELKAAWMRAQFLHLVNKFRTILANKGLNFVTVTTNVEQTGHNVRVQRINEFTVKFRNLHTGKEGVMKCGDAGRKIKVKYGTGVGALDNLV</sequence>
<keyword evidence="2" id="KW-1185">Reference proteome</keyword>
<organism evidence="1 2">
    <name type="scientific">Venturia nashicola</name>
    <dbReference type="NCBI Taxonomy" id="86259"/>
    <lineage>
        <taxon>Eukaryota</taxon>
        <taxon>Fungi</taxon>
        <taxon>Dikarya</taxon>
        <taxon>Ascomycota</taxon>
        <taxon>Pezizomycotina</taxon>
        <taxon>Dothideomycetes</taxon>
        <taxon>Pleosporomycetidae</taxon>
        <taxon>Venturiales</taxon>
        <taxon>Venturiaceae</taxon>
        <taxon>Venturia</taxon>
    </lineage>
</organism>
<reference evidence="1 2" key="1">
    <citation type="submission" date="2019-04" db="EMBL/GenBank/DDBJ databases">
        <title>High contiguity whole genome sequence and gene annotation resource for two Venturia nashicola isolates.</title>
        <authorList>
            <person name="Prokchorchik M."/>
            <person name="Won K."/>
            <person name="Lee Y."/>
            <person name="Choi E.D."/>
            <person name="Segonzac C."/>
            <person name="Sohn K.H."/>
        </authorList>
    </citation>
    <scope>NUCLEOTIDE SEQUENCE [LARGE SCALE GENOMIC DNA]</scope>
    <source>
        <strain evidence="1 2">PRI2</strain>
    </source>
</reference>
<gene>
    <name evidence="1" type="ORF">E6O75_ATG08542</name>
</gene>
<proteinExistence type="predicted"/>
<keyword evidence="1" id="KW-0645">Protease</keyword>
<name>A0A4Z1NHY5_9PEZI</name>
<evidence type="ECO:0000313" key="1">
    <source>
        <dbReference type="EMBL" id="TID15289.1"/>
    </source>
</evidence>